<evidence type="ECO:0000313" key="23">
    <source>
        <dbReference type="EMBL" id="KAF6305893.1"/>
    </source>
</evidence>
<dbReference type="EMBL" id="JACAGC010000017">
    <property type="protein sequence ID" value="KAF6305893.1"/>
    <property type="molecule type" value="Genomic_DNA"/>
</dbReference>
<keyword evidence="8" id="KW-0744">Spermatogenesis</keyword>
<reference evidence="23 24" key="1">
    <citation type="journal article" date="2020" name="Nature">
        <title>Six reference-quality genomes reveal evolution of bat adaptations.</title>
        <authorList>
            <person name="Jebb D."/>
            <person name="Huang Z."/>
            <person name="Pippel M."/>
            <person name="Hughes G.M."/>
            <person name="Lavrichenko K."/>
            <person name="Devanna P."/>
            <person name="Winkler S."/>
            <person name="Jermiin L.S."/>
            <person name="Skirmuntt E.C."/>
            <person name="Katzourakis A."/>
            <person name="Burkitt-Gray L."/>
            <person name="Ray D.A."/>
            <person name="Sullivan K.A.M."/>
            <person name="Roscito J.G."/>
            <person name="Kirilenko B.M."/>
            <person name="Davalos L.M."/>
            <person name="Corthals A.P."/>
            <person name="Power M.L."/>
            <person name="Jones G."/>
            <person name="Ransome R.D."/>
            <person name="Dechmann D.K.N."/>
            <person name="Locatelli A.G."/>
            <person name="Puechmaille S.J."/>
            <person name="Fedrigo O."/>
            <person name="Jarvis E.D."/>
            <person name="Hiller M."/>
            <person name="Vernes S.C."/>
            <person name="Myers E.W."/>
            <person name="Teeling E.C."/>
        </authorList>
    </citation>
    <scope>NUCLEOTIDE SEQUENCE [LARGE SCALE GENOMIC DNA]</scope>
    <source>
        <strain evidence="23">MRhiFer1</strain>
        <tissue evidence="23">Lung</tissue>
    </source>
</reference>
<dbReference type="PANTHER" id="PTHR33722">
    <property type="entry name" value="CATION CHANNEL SPERM-ASSOCIATED PROTEIN SUBUNIT DELTA-RELATED"/>
    <property type="match status" value="1"/>
</dbReference>
<keyword evidence="11 19" id="KW-0472">Membrane</keyword>
<evidence type="ECO:0000256" key="5">
    <source>
        <dbReference type="ARBA" id="ARBA00022729"/>
    </source>
</evidence>
<dbReference type="GO" id="GO:0048240">
    <property type="term" value="P:sperm capacitation"/>
    <property type="evidence" value="ECO:0007669"/>
    <property type="project" value="TreeGrafter"/>
</dbReference>
<dbReference type="Proteomes" id="UP000585614">
    <property type="component" value="Unassembled WGS sequence"/>
</dbReference>
<evidence type="ECO:0000256" key="17">
    <source>
        <dbReference type="ARBA" id="ARBA00041424"/>
    </source>
</evidence>
<dbReference type="AlphaFoldDB" id="A0A7J7TZ59"/>
<evidence type="ECO:0000256" key="12">
    <source>
        <dbReference type="ARBA" id="ARBA00023157"/>
    </source>
</evidence>
<evidence type="ECO:0000256" key="13">
    <source>
        <dbReference type="ARBA" id="ARBA00023180"/>
    </source>
</evidence>
<feature type="transmembrane region" description="Helical" evidence="19">
    <location>
        <begin position="811"/>
        <end position="831"/>
    </location>
</feature>
<evidence type="ECO:0000256" key="11">
    <source>
        <dbReference type="ARBA" id="ARBA00023136"/>
    </source>
</evidence>
<accession>A0A7J7TZ59</accession>
<feature type="domain" description="CATSPERD Ig-like" evidence="22">
    <location>
        <begin position="473"/>
        <end position="592"/>
    </location>
</feature>
<evidence type="ECO:0000256" key="6">
    <source>
        <dbReference type="ARBA" id="ARBA00022782"/>
    </source>
</evidence>
<dbReference type="InterPro" id="IPR053814">
    <property type="entry name" value="CATSPERD/E_C"/>
</dbReference>
<evidence type="ECO:0000256" key="15">
    <source>
        <dbReference type="ARBA" id="ARBA00037793"/>
    </source>
</evidence>
<gene>
    <name evidence="23" type="ORF">mRhiFer1_002148</name>
</gene>
<comment type="function">
    <text evidence="18">Auxiliary component of the CatSper complex, a complex involved in sperm cell hyperactivation. Sperm cell hyperactivation is needed for sperm motility which is essential late in the preparation of sperm for fertilization. Required for CATSPER1 stability before intraflagellar transport and/or incorporation of the CatSper complex channel into the flagellar membrane.</text>
</comment>
<evidence type="ECO:0000256" key="2">
    <source>
        <dbReference type="ARBA" id="ARBA00022473"/>
    </source>
</evidence>
<evidence type="ECO:0000256" key="18">
    <source>
        <dbReference type="ARBA" id="ARBA00046028"/>
    </source>
</evidence>
<comment type="caution">
    <text evidence="23">The sequence shown here is derived from an EMBL/GenBank/DDBJ whole genome shotgun (WGS) entry which is preliminary data.</text>
</comment>
<keyword evidence="6" id="KW-0221">Differentiation</keyword>
<dbReference type="GO" id="GO:0030317">
    <property type="term" value="P:flagellated sperm motility"/>
    <property type="evidence" value="ECO:0007669"/>
    <property type="project" value="TreeGrafter"/>
</dbReference>
<keyword evidence="4 19" id="KW-0812">Transmembrane</keyword>
<evidence type="ECO:0000256" key="16">
    <source>
        <dbReference type="ARBA" id="ARBA00040129"/>
    </source>
</evidence>
<evidence type="ECO:0000256" key="14">
    <source>
        <dbReference type="ARBA" id="ARBA00023273"/>
    </source>
</evidence>
<evidence type="ECO:0000259" key="21">
    <source>
        <dbReference type="Pfam" id="PF22850"/>
    </source>
</evidence>
<feature type="domain" description="CATSPERD/E C-terminal" evidence="21">
    <location>
        <begin position="622"/>
        <end position="838"/>
    </location>
</feature>
<dbReference type="GO" id="GO:0036128">
    <property type="term" value="C:CatSper complex"/>
    <property type="evidence" value="ECO:0007669"/>
    <property type="project" value="InterPro"/>
</dbReference>
<keyword evidence="7" id="KW-0282">Flagellum</keyword>
<organism evidence="23 24">
    <name type="scientific">Rhinolophus ferrumequinum</name>
    <name type="common">Greater horseshoe bat</name>
    <dbReference type="NCBI Taxonomy" id="59479"/>
    <lineage>
        <taxon>Eukaryota</taxon>
        <taxon>Metazoa</taxon>
        <taxon>Chordata</taxon>
        <taxon>Craniata</taxon>
        <taxon>Vertebrata</taxon>
        <taxon>Euteleostomi</taxon>
        <taxon>Mammalia</taxon>
        <taxon>Eutheria</taxon>
        <taxon>Laurasiatheria</taxon>
        <taxon>Chiroptera</taxon>
        <taxon>Yinpterochiroptera</taxon>
        <taxon>Rhinolophoidea</taxon>
        <taxon>Rhinolophidae</taxon>
        <taxon>Rhinolophinae</taxon>
        <taxon>Rhinolophus</taxon>
    </lineage>
</organism>
<comment type="similarity">
    <text evidence="1">Belongs to the CATSPERD family.</text>
</comment>
<evidence type="ECO:0000256" key="4">
    <source>
        <dbReference type="ARBA" id="ARBA00022692"/>
    </source>
</evidence>
<evidence type="ECO:0000259" key="22">
    <source>
        <dbReference type="Pfam" id="PF23747"/>
    </source>
</evidence>
<dbReference type="GO" id="GO:0097228">
    <property type="term" value="C:sperm principal piece"/>
    <property type="evidence" value="ECO:0007669"/>
    <property type="project" value="TreeGrafter"/>
</dbReference>
<dbReference type="InterPro" id="IPR055451">
    <property type="entry name" value="Ig-like_CATSPERD"/>
</dbReference>
<keyword evidence="14" id="KW-0966">Cell projection</keyword>
<dbReference type="PANTHER" id="PTHR33722:SF1">
    <property type="entry name" value="CATION CHANNEL SPERM-ASSOCIATED AUXILIARY SUBUNIT DELTA"/>
    <property type="match status" value="1"/>
</dbReference>
<evidence type="ECO:0000259" key="20">
    <source>
        <dbReference type="Pfam" id="PF15020"/>
    </source>
</evidence>
<evidence type="ECO:0000256" key="10">
    <source>
        <dbReference type="ARBA" id="ARBA00023069"/>
    </source>
</evidence>
<name>A0A7J7TZ59_RHIFE</name>
<dbReference type="Pfam" id="PF15020">
    <property type="entry name" value="Beta-prop_CATSPERD"/>
    <property type="match status" value="1"/>
</dbReference>
<keyword evidence="10" id="KW-0969">Cilium</keyword>
<evidence type="ECO:0000256" key="1">
    <source>
        <dbReference type="ARBA" id="ARBA00010246"/>
    </source>
</evidence>
<proteinExistence type="inferred from homology"/>
<evidence type="ECO:0000256" key="9">
    <source>
        <dbReference type="ARBA" id="ARBA00022989"/>
    </source>
</evidence>
<comment type="subcellular location">
    <subcellularLocation>
        <location evidence="15">Cell projection</location>
        <location evidence="15">Cilium</location>
        <location evidence="15">Flagellum membrane</location>
        <topology evidence="15">Single-pass type I membrane protein</topology>
    </subcellularLocation>
</comment>
<dbReference type="Pfam" id="PF23747">
    <property type="entry name" value="Ig-like_CATSPERD"/>
    <property type="match status" value="1"/>
</dbReference>
<dbReference type="InterPro" id="IPR028751">
    <property type="entry name" value="CATSPERD/E"/>
</dbReference>
<evidence type="ECO:0000313" key="24">
    <source>
        <dbReference type="Proteomes" id="UP000585614"/>
    </source>
</evidence>
<keyword evidence="9 19" id="KW-1133">Transmembrane helix</keyword>
<evidence type="ECO:0000256" key="19">
    <source>
        <dbReference type="SAM" id="Phobius"/>
    </source>
</evidence>
<keyword evidence="13" id="KW-0325">Glycoprotein</keyword>
<keyword evidence="5" id="KW-0732">Signal</keyword>
<evidence type="ECO:0000256" key="3">
    <source>
        <dbReference type="ARBA" id="ARBA00022475"/>
    </source>
</evidence>
<protein>
    <recommendedName>
        <fullName evidence="16">Cation channel sperm-associated auxiliary subunit delta</fullName>
    </recommendedName>
    <alternativeName>
        <fullName evidence="17">Transmembrane protein 146</fullName>
    </alternativeName>
</protein>
<keyword evidence="12" id="KW-1015">Disulfide bond</keyword>
<feature type="domain" description="CATSPERD beta-propeller" evidence="20">
    <location>
        <begin position="128"/>
        <end position="453"/>
    </location>
</feature>
<keyword evidence="3" id="KW-1003">Cell membrane</keyword>
<evidence type="ECO:0000256" key="7">
    <source>
        <dbReference type="ARBA" id="ARBA00022846"/>
    </source>
</evidence>
<evidence type="ECO:0000256" key="8">
    <source>
        <dbReference type="ARBA" id="ARBA00022871"/>
    </source>
</evidence>
<keyword evidence="2" id="KW-0217">Developmental protein</keyword>
<sequence>MPRLWGTCLGEDERMLRLQGEREHAQVLGGACGGGGFGLRRRQVRSLRFRRLTALISSLRMPRPCSDLPQRLRGSGGGGAANEMLVVMLLAAATLRLCPLARAQPLCRIHTVRTGKMFHVGQPTQGVHLYFSSATARLIKHPCKKNIALYLGKQLFLTRNNFESSLLPFSIPTSMQVGIPEVTSAHFASSVLLLVVNRKVYIYDYEADSWNASIGIKHPVSQISGDNCCYSEHPFCLDISNSVFAYLLGDLTSQTNIYFSNTQGYRFQKYAHERQAELVGTLGGIFYFHSLSQIGLLLIDQGKAKFGYSDHPLNHSLGLPFDYNGTLDILLTPGQKGILIFWYENSLLVSRNAGQLVDPVPVREGHHILYSSISEANVTIHSVAANENELAVLTRENNLYYGSLGILSSFLIKFADQNIWSQEAVLMFTELGILEILTPLPDSFFPAFDFQKCPVNIQAILMDPQLQVDFCKVELLHGEFANKMFIIDMNSELELSALMIPRPGTSPVPLAMVSNPYSLGLQAVIYEDSFTYDGNTKHRLNISLRQQHHWGRADPNFTSSIKRPTISTITLDIANKEISCVDLKPLTALISVGCDLEKKIIIQNEISACSKGILNPVALQDNYSYLIEKEAYDPNFRRQRATKDLVVYYPYEKLGCPLLVYYDTPWKPVVELWRGGKFQEVMEAEYVLLEVNGLFTYTYSLTARTALCTSQPQNWTTVIENAGDKGPFIWDRENYVSCHDPKNDAPLKWPNVPYQILGGPTANKVTFEQRNGIYVFFISIVDPYYSYCPLQTTFSVYVYGAFPLPLIPSEITMFLLMVAILLSVWLAYIIPKALRTEQGHRFQGFWSSLCRRYRERCACF</sequence>
<dbReference type="Pfam" id="PF22850">
    <property type="entry name" value="CATSPERD-E_C"/>
    <property type="match status" value="1"/>
</dbReference>
<dbReference type="InterPro" id="IPR053813">
    <property type="entry name" value="CATSPERD_beta-prop"/>
</dbReference>